<organism evidence="1 2">
    <name type="scientific">Halocaridina rubra</name>
    <name type="common">Hawaiian red shrimp</name>
    <dbReference type="NCBI Taxonomy" id="373956"/>
    <lineage>
        <taxon>Eukaryota</taxon>
        <taxon>Metazoa</taxon>
        <taxon>Ecdysozoa</taxon>
        <taxon>Arthropoda</taxon>
        <taxon>Crustacea</taxon>
        <taxon>Multicrustacea</taxon>
        <taxon>Malacostraca</taxon>
        <taxon>Eumalacostraca</taxon>
        <taxon>Eucarida</taxon>
        <taxon>Decapoda</taxon>
        <taxon>Pleocyemata</taxon>
        <taxon>Caridea</taxon>
        <taxon>Atyoidea</taxon>
        <taxon>Atyidae</taxon>
        <taxon>Halocaridina</taxon>
    </lineage>
</organism>
<gene>
    <name evidence="1" type="ORF">SK128_025473</name>
</gene>
<accession>A0AAN9A3I4</accession>
<proteinExistence type="predicted"/>
<evidence type="ECO:0000313" key="1">
    <source>
        <dbReference type="EMBL" id="KAK7068197.1"/>
    </source>
</evidence>
<dbReference type="Proteomes" id="UP001381693">
    <property type="component" value="Unassembled WGS sequence"/>
</dbReference>
<comment type="caution">
    <text evidence="1">The sequence shown here is derived from an EMBL/GenBank/DDBJ whole genome shotgun (WGS) entry which is preliminary data.</text>
</comment>
<evidence type="ECO:0000313" key="2">
    <source>
        <dbReference type="Proteomes" id="UP001381693"/>
    </source>
</evidence>
<protein>
    <submittedName>
        <fullName evidence="1">Uncharacterized protein</fullName>
    </submittedName>
</protein>
<sequence length="123" mass="14495">MMEKPGETKDSQVCLRNWEIYNTRDDREALGNLRYPGTIRKRTSLEQNISLDYEYKAVNAYFNVPNEMNKIVIYVTITRNSMMFNQIITKTKPPQNVHHITVPHIQKLGQLARKSLKRNYNAH</sequence>
<dbReference type="EMBL" id="JAXCGZ010017383">
    <property type="protein sequence ID" value="KAK7068197.1"/>
    <property type="molecule type" value="Genomic_DNA"/>
</dbReference>
<name>A0AAN9A3I4_HALRR</name>
<keyword evidence="2" id="KW-1185">Reference proteome</keyword>
<dbReference type="AlphaFoldDB" id="A0AAN9A3I4"/>
<reference evidence="1 2" key="1">
    <citation type="submission" date="2023-11" db="EMBL/GenBank/DDBJ databases">
        <title>Halocaridina rubra genome assembly.</title>
        <authorList>
            <person name="Smith C."/>
        </authorList>
    </citation>
    <scope>NUCLEOTIDE SEQUENCE [LARGE SCALE GENOMIC DNA]</scope>
    <source>
        <strain evidence="1">EP-1</strain>
        <tissue evidence="1">Whole</tissue>
    </source>
</reference>